<gene>
    <name evidence="9" type="ORF">VCS650_LOCUS19954</name>
</gene>
<dbReference type="GO" id="GO:0005164">
    <property type="term" value="F:tumor necrosis factor receptor binding"/>
    <property type="evidence" value="ECO:0007669"/>
    <property type="project" value="TreeGrafter"/>
</dbReference>
<dbReference type="GO" id="GO:0008270">
    <property type="term" value="F:zinc ion binding"/>
    <property type="evidence" value="ECO:0007669"/>
    <property type="project" value="UniProtKB-KW"/>
</dbReference>
<keyword evidence="3" id="KW-0479">Metal-binding</keyword>
<dbReference type="InterPro" id="IPR013083">
    <property type="entry name" value="Znf_RING/FYVE/PHD"/>
</dbReference>
<evidence type="ECO:0000256" key="5">
    <source>
        <dbReference type="ARBA" id="ARBA00022833"/>
    </source>
</evidence>
<comment type="subcellular location">
    <subcellularLocation>
        <location evidence="1">Cytoplasm</location>
    </subcellularLocation>
</comment>
<evidence type="ECO:0000313" key="10">
    <source>
        <dbReference type="Proteomes" id="UP000663891"/>
    </source>
</evidence>
<name>A0A814NWK4_9BILA</name>
<evidence type="ECO:0008006" key="11">
    <source>
        <dbReference type="Google" id="ProtNLM"/>
    </source>
</evidence>
<dbReference type="SMART" id="SM00061">
    <property type="entry name" value="MATH"/>
    <property type="match status" value="1"/>
</dbReference>
<evidence type="ECO:0000256" key="1">
    <source>
        <dbReference type="ARBA" id="ARBA00004496"/>
    </source>
</evidence>
<feature type="domain" description="MATH" evidence="8">
    <location>
        <begin position="263"/>
        <end position="396"/>
    </location>
</feature>
<dbReference type="AlphaFoldDB" id="A0A814NWK4"/>
<dbReference type="Gene3D" id="2.60.210.10">
    <property type="entry name" value="Apoptosis, Tumor Necrosis Factor Receptor Associated Protein 2, Chain A"/>
    <property type="match status" value="1"/>
</dbReference>
<protein>
    <recommendedName>
        <fullName evidence="11">RING-type domain-containing protein</fullName>
    </recommendedName>
</protein>
<dbReference type="PIRSF" id="PIRSF015614">
    <property type="entry name" value="TRAF"/>
    <property type="match status" value="1"/>
</dbReference>
<dbReference type="Pfam" id="PF00097">
    <property type="entry name" value="zf-C3HC4"/>
    <property type="match status" value="1"/>
</dbReference>
<dbReference type="EMBL" id="CAJNON010000203">
    <property type="protein sequence ID" value="CAF1098323.1"/>
    <property type="molecule type" value="Genomic_DNA"/>
</dbReference>
<dbReference type="SUPFAM" id="SSF57850">
    <property type="entry name" value="RING/U-box"/>
    <property type="match status" value="1"/>
</dbReference>
<dbReference type="OrthoDB" id="5574452at2759"/>
<dbReference type="PROSITE" id="PS50144">
    <property type="entry name" value="MATH"/>
    <property type="match status" value="1"/>
</dbReference>
<accession>A0A814NWK4</accession>
<dbReference type="GO" id="GO:0009898">
    <property type="term" value="C:cytoplasmic side of plasma membrane"/>
    <property type="evidence" value="ECO:0007669"/>
    <property type="project" value="TreeGrafter"/>
</dbReference>
<dbReference type="InterPro" id="IPR018957">
    <property type="entry name" value="Znf_C3HC4_RING-type"/>
</dbReference>
<organism evidence="9 10">
    <name type="scientific">Adineta steineri</name>
    <dbReference type="NCBI Taxonomy" id="433720"/>
    <lineage>
        <taxon>Eukaryota</taxon>
        <taxon>Metazoa</taxon>
        <taxon>Spiralia</taxon>
        <taxon>Gnathifera</taxon>
        <taxon>Rotifera</taxon>
        <taxon>Eurotatoria</taxon>
        <taxon>Bdelloidea</taxon>
        <taxon>Adinetida</taxon>
        <taxon>Adinetidae</taxon>
        <taxon>Adineta</taxon>
    </lineage>
</organism>
<dbReference type="InterPro" id="IPR001841">
    <property type="entry name" value="Znf_RING"/>
</dbReference>
<dbReference type="PANTHER" id="PTHR10131:SF138">
    <property type="entry name" value="RE66324P"/>
    <property type="match status" value="1"/>
</dbReference>
<dbReference type="Proteomes" id="UP000663891">
    <property type="component" value="Unassembled WGS sequence"/>
</dbReference>
<dbReference type="InterPro" id="IPR002083">
    <property type="entry name" value="MATH/TRAF_dom"/>
</dbReference>
<dbReference type="GO" id="GO:0043122">
    <property type="term" value="P:regulation of canonical NF-kappaB signal transduction"/>
    <property type="evidence" value="ECO:0007669"/>
    <property type="project" value="TreeGrafter"/>
</dbReference>
<comment type="caution">
    <text evidence="9">The sequence shown here is derived from an EMBL/GenBank/DDBJ whole genome shotgun (WGS) entry which is preliminary data.</text>
</comment>
<sequence length="446" mass="51338">MVGFNTSDRDNISPNYICITCLLLLRDPVQLTECGHRQCQSCIDTQHQKIIICPVCQTETSIHEVMIDRGCNSDMQSLSINCLFCEWNGVLQHYQEHLDQFHPNPKCQYCNQQFDSHNKFNEHQLSQCQKDTVDCLLKDFGCSKQITRDTNEAHYLTQQHQDAILNATNLIKSRLHNTQMDIGGSQTTTTATNPAIAHLYQHVNNESLRVLLQTLTENVSQVKQSIEETTTFLNGVKQNQDILRQDTSSLKEKINDGQNVSYDGTFIWKITNVKEKMSDARSDRQSSIYSPPFYSSPTGYKMRLRLYLFGDGNARRTHMSLFFVLMRVSFCLYDQSGEEKHVIDSFRPDIKSNSFQRPRSDMNIASGIPKFISLSMLEEENSRYVRDDTMFIKVMIDFYGMDKTLLSYVFSLNPGLPIHVQHMMIKKESERRQKAANETIGEQPSS</sequence>
<keyword evidence="5" id="KW-0862">Zinc</keyword>
<evidence type="ECO:0000256" key="4">
    <source>
        <dbReference type="ARBA" id="ARBA00022771"/>
    </source>
</evidence>
<dbReference type="PANTHER" id="PTHR10131">
    <property type="entry name" value="TNF RECEPTOR ASSOCIATED FACTOR"/>
    <property type="match status" value="1"/>
</dbReference>
<dbReference type="PROSITE" id="PS50089">
    <property type="entry name" value="ZF_RING_2"/>
    <property type="match status" value="1"/>
</dbReference>
<dbReference type="SUPFAM" id="SSF49599">
    <property type="entry name" value="TRAF domain-like"/>
    <property type="match status" value="1"/>
</dbReference>
<feature type="domain" description="RING-type" evidence="7">
    <location>
        <begin position="18"/>
        <end position="57"/>
    </location>
</feature>
<keyword evidence="4 6" id="KW-0863">Zinc-finger</keyword>
<dbReference type="GO" id="GO:0005737">
    <property type="term" value="C:cytoplasm"/>
    <property type="evidence" value="ECO:0007669"/>
    <property type="project" value="UniProtKB-SubCell"/>
</dbReference>
<evidence type="ECO:0000259" key="8">
    <source>
        <dbReference type="PROSITE" id="PS50144"/>
    </source>
</evidence>
<evidence type="ECO:0000259" key="7">
    <source>
        <dbReference type="PROSITE" id="PS50089"/>
    </source>
</evidence>
<dbReference type="Gene3D" id="3.30.40.10">
    <property type="entry name" value="Zinc/RING finger domain, C3HC4 (zinc finger)"/>
    <property type="match status" value="1"/>
</dbReference>
<keyword evidence="2" id="KW-0963">Cytoplasm</keyword>
<proteinExistence type="predicted"/>
<evidence type="ECO:0000313" key="9">
    <source>
        <dbReference type="EMBL" id="CAF1098323.1"/>
    </source>
</evidence>
<reference evidence="9" key="1">
    <citation type="submission" date="2021-02" db="EMBL/GenBank/DDBJ databases">
        <authorList>
            <person name="Nowell W R."/>
        </authorList>
    </citation>
    <scope>NUCLEOTIDE SEQUENCE</scope>
</reference>
<evidence type="ECO:0000256" key="3">
    <source>
        <dbReference type="ARBA" id="ARBA00022723"/>
    </source>
</evidence>
<dbReference type="GO" id="GO:0042981">
    <property type="term" value="P:regulation of apoptotic process"/>
    <property type="evidence" value="ECO:0007669"/>
    <property type="project" value="InterPro"/>
</dbReference>
<dbReference type="InterPro" id="IPR012227">
    <property type="entry name" value="TNF_rcpt-assoc_TRAF_met"/>
</dbReference>
<evidence type="ECO:0000256" key="6">
    <source>
        <dbReference type="PROSITE-ProRule" id="PRU00175"/>
    </source>
</evidence>
<dbReference type="Pfam" id="PF22486">
    <property type="entry name" value="MATH_2"/>
    <property type="match status" value="1"/>
</dbReference>
<dbReference type="InterPro" id="IPR008974">
    <property type="entry name" value="TRAF-like"/>
</dbReference>
<dbReference type="GO" id="GO:0007165">
    <property type="term" value="P:signal transduction"/>
    <property type="evidence" value="ECO:0007669"/>
    <property type="project" value="InterPro"/>
</dbReference>
<evidence type="ECO:0000256" key="2">
    <source>
        <dbReference type="ARBA" id="ARBA00022490"/>
    </source>
</evidence>